<protein>
    <submittedName>
        <fullName evidence="4">Uncharacterized protein</fullName>
    </submittedName>
</protein>
<dbReference type="EMBL" id="MT141465">
    <property type="protein sequence ID" value="QJA62236.1"/>
    <property type="molecule type" value="Genomic_DNA"/>
</dbReference>
<reference evidence="4" key="1">
    <citation type="submission" date="2020-03" db="EMBL/GenBank/DDBJ databases">
        <title>The deep terrestrial virosphere.</title>
        <authorList>
            <person name="Holmfeldt K."/>
            <person name="Nilsson E."/>
            <person name="Simone D."/>
            <person name="Lopez-Fernandez M."/>
            <person name="Wu X."/>
            <person name="de Brujin I."/>
            <person name="Lundin D."/>
            <person name="Andersson A."/>
            <person name="Bertilsson S."/>
            <person name="Dopson M."/>
        </authorList>
    </citation>
    <scope>NUCLEOTIDE SEQUENCE</scope>
    <source>
        <strain evidence="3">MM171A01541</strain>
        <strain evidence="4">MM171B00878</strain>
        <strain evidence="2">MM415A01858</strain>
        <strain evidence="1">MM415B00808</strain>
    </source>
</reference>
<name>A0A6M3M5K0_9ZZZZ</name>
<dbReference type="EMBL" id="MT142147">
    <property type="protein sequence ID" value="QJA75198.1"/>
    <property type="molecule type" value="Genomic_DNA"/>
</dbReference>
<evidence type="ECO:0000313" key="3">
    <source>
        <dbReference type="EMBL" id="QJA98789.1"/>
    </source>
</evidence>
<sequence>MRSQEQRLIKLLQDINNICTFFGVNDYSKKEIRLLWAYAGKTEYDIADIICISPERLHKYRYNIETSRKKRILLCKVLLEVIDGNNNKE</sequence>
<evidence type="ECO:0000313" key="4">
    <source>
        <dbReference type="EMBL" id="QJB03151.1"/>
    </source>
</evidence>
<dbReference type="EMBL" id="MT143827">
    <property type="protein sequence ID" value="QJB03151.1"/>
    <property type="molecule type" value="Genomic_DNA"/>
</dbReference>
<dbReference type="AlphaFoldDB" id="A0A6M3M5K0"/>
<organism evidence="4">
    <name type="scientific">viral metagenome</name>
    <dbReference type="NCBI Taxonomy" id="1070528"/>
    <lineage>
        <taxon>unclassified sequences</taxon>
        <taxon>metagenomes</taxon>
        <taxon>organismal metagenomes</taxon>
    </lineage>
</organism>
<evidence type="ECO:0000313" key="1">
    <source>
        <dbReference type="EMBL" id="QJA62236.1"/>
    </source>
</evidence>
<accession>A0A6M3M5K0</accession>
<evidence type="ECO:0000313" key="2">
    <source>
        <dbReference type="EMBL" id="QJA75198.1"/>
    </source>
</evidence>
<gene>
    <name evidence="3" type="ORF">MM171A01541_0006</name>
    <name evidence="4" type="ORF">MM171B00878_0015</name>
    <name evidence="2" type="ORF">MM415A01858_0008</name>
    <name evidence="1" type="ORF">MM415B00808_0021</name>
</gene>
<dbReference type="EMBL" id="MT143608">
    <property type="protein sequence ID" value="QJA98789.1"/>
    <property type="molecule type" value="Genomic_DNA"/>
</dbReference>
<proteinExistence type="predicted"/>